<evidence type="ECO:0000256" key="3">
    <source>
        <dbReference type="ARBA" id="ARBA00022833"/>
    </source>
</evidence>
<feature type="domain" description="CENP-V/GFA" evidence="5">
    <location>
        <begin position="4"/>
        <end position="114"/>
    </location>
</feature>
<organism evidence="6 7">
    <name type="scientific">Trichoderma asperellum (strain ATCC 204424 / CBS 433.97 / NBRC 101777)</name>
    <dbReference type="NCBI Taxonomy" id="1042311"/>
    <lineage>
        <taxon>Eukaryota</taxon>
        <taxon>Fungi</taxon>
        <taxon>Dikarya</taxon>
        <taxon>Ascomycota</taxon>
        <taxon>Pezizomycotina</taxon>
        <taxon>Sordariomycetes</taxon>
        <taxon>Hypocreomycetidae</taxon>
        <taxon>Hypocreales</taxon>
        <taxon>Hypocreaceae</taxon>
        <taxon>Trichoderma</taxon>
    </lineage>
</organism>
<comment type="similarity">
    <text evidence="1">Belongs to the Gfa family.</text>
</comment>
<evidence type="ECO:0000259" key="5">
    <source>
        <dbReference type="PROSITE" id="PS51891"/>
    </source>
</evidence>
<dbReference type="GO" id="GO:0016846">
    <property type="term" value="F:carbon-sulfur lyase activity"/>
    <property type="evidence" value="ECO:0007669"/>
    <property type="project" value="InterPro"/>
</dbReference>
<accession>A0A2T3ZIK6</accession>
<keyword evidence="7" id="KW-1185">Reference proteome</keyword>
<keyword evidence="3" id="KW-0862">Zinc</keyword>
<evidence type="ECO:0000313" key="6">
    <source>
        <dbReference type="EMBL" id="PTB44630.1"/>
    </source>
</evidence>
<dbReference type="GO" id="GO:0046872">
    <property type="term" value="F:metal ion binding"/>
    <property type="evidence" value="ECO:0007669"/>
    <property type="project" value="UniProtKB-KW"/>
</dbReference>
<evidence type="ECO:0000256" key="4">
    <source>
        <dbReference type="ARBA" id="ARBA00023239"/>
    </source>
</evidence>
<dbReference type="EMBL" id="KZ679258">
    <property type="protein sequence ID" value="PTB44630.1"/>
    <property type="molecule type" value="Genomic_DNA"/>
</dbReference>
<dbReference type="PANTHER" id="PTHR33337:SF30">
    <property type="entry name" value="DUF636 DOMAIN PROTEIN (AFU_ORTHOLOGUE AFUA_1G03180)"/>
    <property type="match status" value="1"/>
</dbReference>
<evidence type="ECO:0000256" key="1">
    <source>
        <dbReference type="ARBA" id="ARBA00005495"/>
    </source>
</evidence>
<reference evidence="6 7" key="1">
    <citation type="submission" date="2016-07" db="EMBL/GenBank/DDBJ databases">
        <title>Multiple horizontal gene transfer events from other fungi enriched the ability of initially mycotrophic Trichoderma (Ascomycota) to feed on dead plant biomass.</title>
        <authorList>
            <consortium name="DOE Joint Genome Institute"/>
            <person name="Aerts A."/>
            <person name="Atanasova L."/>
            <person name="Chenthamara K."/>
            <person name="Zhang J."/>
            <person name="Grujic M."/>
            <person name="Henrissat B."/>
            <person name="Kuo A."/>
            <person name="Salamov A."/>
            <person name="Lipzen A."/>
            <person name="Labutti K."/>
            <person name="Barry K."/>
            <person name="Miao Y."/>
            <person name="Rahimi M.J."/>
            <person name="Shen Q."/>
            <person name="Grigoriev I.V."/>
            <person name="Kubicek C.P."/>
            <person name="Druzhinina I.S."/>
        </authorList>
    </citation>
    <scope>NUCLEOTIDE SEQUENCE [LARGE SCALE GENOMIC DNA]</scope>
    <source>
        <strain evidence="6 7">CBS 433.97</strain>
    </source>
</reference>
<dbReference type="AlphaFoldDB" id="A0A2T3ZIK6"/>
<dbReference type="PROSITE" id="PS51891">
    <property type="entry name" value="CENP_V_GFA"/>
    <property type="match status" value="1"/>
</dbReference>
<evidence type="ECO:0000313" key="7">
    <source>
        <dbReference type="Proteomes" id="UP000240493"/>
    </source>
</evidence>
<sequence>MLAYNGGCLCGNIRYMYSAEPTMKVLCHCSDCRKISGSNYSVNLLIPEAAFQVTTGTPKVFNKVADSGNIINSYFCGDCGSTIWRESANCGPNRVVKAGTLDDSRRIISTAVFDAEVFTRSRVEWVQSIAGVSQRVAG</sequence>
<name>A0A2T3ZIK6_TRIA4</name>
<protein>
    <recommendedName>
        <fullName evidence="5">CENP-V/GFA domain-containing protein</fullName>
    </recommendedName>
</protein>
<gene>
    <name evidence="6" type="ORF">M441DRAFT_131580</name>
</gene>
<keyword evidence="2" id="KW-0479">Metal-binding</keyword>
<dbReference type="Gene3D" id="3.90.1590.10">
    <property type="entry name" value="glutathione-dependent formaldehyde- activating enzyme (gfa)"/>
    <property type="match status" value="1"/>
</dbReference>
<evidence type="ECO:0000256" key="2">
    <source>
        <dbReference type="ARBA" id="ARBA00022723"/>
    </source>
</evidence>
<dbReference type="SUPFAM" id="SSF51316">
    <property type="entry name" value="Mss4-like"/>
    <property type="match status" value="1"/>
</dbReference>
<dbReference type="InterPro" id="IPR006913">
    <property type="entry name" value="CENP-V/GFA"/>
</dbReference>
<dbReference type="InterPro" id="IPR011057">
    <property type="entry name" value="Mss4-like_sf"/>
</dbReference>
<proteinExistence type="inferred from homology"/>
<keyword evidence="4" id="KW-0456">Lyase</keyword>
<dbReference type="Pfam" id="PF04828">
    <property type="entry name" value="GFA"/>
    <property type="match status" value="1"/>
</dbReference>
<dbReference type="OrthoDB" id="9985472at2759"/>
<dbReference type="PANTHER" id="PTHR33337">
    <property type="entry name" value="GFA DOMAIN-CONTAINING PROTEIN"/>
    <property type="match status" value="1"/>
</dbReference>
<dbReference type="Proteomes" id="UP000240493">
    <property type="component" value="Unassembled WGS sequence"/>
</dbReference>